<feature type="DNA-binding region" description="H-T-H motif" evidence="2">
    <location>
        <begin position="33"/>
        <end position="52"/>
    </location>
</feature>
<dbReference type="InterPro" id="IPR050109">
    <property type="entry name" value="HTH-type_TetR-like_transc_reg"/>
</dbReference>
<feature type="domain" description="HTH tetR-type" evidence="3">
    <location>
        <begin position="10"/>
        <end position="70"/>
    </location>
</feature>
<dbReference type="RefSeq" id="WP_344593638.1">
    <property type="nucleotide sequence ID" value="NZ_BAAARW010000022.1"/>
</dbReference>
<dbReference type="SUPFAM" id="SSF48498">
    <property type="entry name" value="Tetracyclin repressor-like, C-terminal domain"/>
    <property type="match status" value="1"/>
</dbReference>
<comment type="caution">
    <text evidence="4">The sequence shown here is derived from an EMBL/GenBank/DDBJ whole genome shotgun (WGS) entry which is preliminary data.</text>
</comment>
<sequence>MSDSPPARDSGTRTALIDAANQLMLEEGYAAVTTRKVAARAGVNQALVYYYFRTMDELFLAVFRRGAEASLKRMERAARADDPLRALWQVSSEPRDSALTIEFIALANHRQAVRAELASYTRRFRERQQEIIEHVHGSGDVGGPTPAAMTVVTAALSRILAMDGMLGITAGHDEVLTLIEEYLARAAQSDSGAPSSSPAP</sequence>
<dbReference type="InterPro" id="IPR009057">
    <property type="entry name" value="Homeodomain-like_sf"/>
</dbReference>
<gene>
    <name evidence="4" type="ORF">GCM10010191_61520</name>
</gene>
<evidence type="ECO:0000259" key="3">
    <source>
        <dbReference type="PROSITE" id="PS50977"/>
    </source>
</evidence>
<dbReference type="SUPFAM" id="SSF46689">
    <property type="entry name" value="Homeodomain-like"/>
    <property type="match status" value="1"/>
</dbReference>
<dbReference type="InterPro" id="IPR001647">
    <property type="entry name" value="HTH_TetR"/>
</dbReference>
<protein>
    <submittedName>
        <fullName evidence="4">TetR/AcrR family transcriptional regulator</fullName>
    </submittedName>
</protein>
<organism evidence="4 5">
    <name type="scientific">Actinomadura vinacea</name>
    <dbReference type="NCBI Taxonomy" id="115336"/>
    <lineage>
        <taxon>Bacteria</taxon>
        <taxon>Bacillati</taxon>
        <taxon>Actinomycetota</taxon>
        <taxon>Actinomycetes</taxon>
        <taxon>Streptosporangiales</taxon>
        <taxon>Thermomonosporaceae</taxon>
        <taxon>Actinomadura</taxon>
    </lineage>
</organism>
<dbReference type="InterPro" id="IPR023772">
    <property type="entry name" value="DNA-bd_HTH_TetR-type_CS"/>
</dbReference>
<dbReference type="EMBL" id="BAAARW010000022">
    <property type="protein sequence ID" value="GAA2438095.1"/>
    <property type="molecule type" value="Genomic_DNA"/>
</dbReference>
<evidence type="ECO:0000313" key="4">
    <source>
        <dbReference type="EMBL" id="GAA2438095.1"/>
    </source>
</evidence>
<dbReference type="PROSITE" id="PS01081">
    <property type="entry name" value="HTH_TETR_1"/>
    <property type="match status" value="1"/>
</dbReference>
<reference evidence="4 5" key="1">
    <citation type="journal article" date="2019" name="Int. J. Syst. Evol. Microbiol.">
        <title>The Global Catalogue of Microorganisms (GCM) 10K type strain sequencing project: providing services to taxonomists for standard genome sequencing and annotation.</title>
        <authorList>
            <consortium name="The Broad Institute Genomics Platform"/>
            <consortium name="The Broad Institute Genome Sequencing Center for Infectious Disease"/>
            <person name="Wu L."/>
            <person name="Ma J."/>
        </authorList>
    </citation>
    <scope>NUCLEOTIDE SEQUENCE [LARGE SCALE GENOMIC DNA]</scope>
    <source>
        <strain evidence="4 5">JCM 3325</strain>
    </source>
</reference>
<dbReference type="Pfam" id="PF00440">
    <property type="entry name" value="TetR_N"/>
    <property type="match status" value="1"/>
</dbReference>
<keyword evidence="1 2" id="KW-0238">DNA-binding</keyword>
<dbReference type="PROSITE" id="PS50977">
    <property type="entry name" value="HTH_TETR_2"/>
    <property type="match status" value="1"/>
</dbReference>
<evidence type="ECO:0000313" key="5">
    <source>
        <dbReference type="Proteomes" id="UP001501231"/>
    </source>
</evidence>
<dbReference type="PANTHER" id="PTHR30055">
    <property type="entry name" value="HTH-TYPE TRANSCRIPTIONAL REGULATOR RUTR"/>
    <property type="match status" value="1"/>
</dbReference>
<dbReference type="PRINTS" id="PR00455">
    <property type="entry name" value="HTHTETR"/>
</dbReference>
<evidence type="ECO:0000256" key="1">
    <source>
        <dbReference type="ARBA" id="ARBA00023125"/>
    </source>
</evidence>
<dbReference type="InterPro" id="IPR036271">
    <property type="entry name" value="Tet_transcr_reg_TetR-rel_C_sf"/>
</dbReference>
<dbReference type="Gene3D" id="1.10.357.10">
    <property type="entry name" value="Tetracycline Repressor, domain 2"/>
    <property type="match status" value="1"/>
</dbReference>
<keyword evidence="5" id="KW-1185">Reference proteome</keyword>
<dbReference type="PANTHER" id="PTHR30055:SF235">
    <property type="entry name" value="TRANSCRIPTIONAL REGULATORY PROTEIN"/>
    <property type="match status" value="1"/>
</dbReference>
<accession>A0ABN3JRB0</accession>
<name>A0ABN3JRB0_9ACTN</name>
<proteinExistence type="predicted"/>
<evidence type="ECO:0000256" key="2">
    <source>
        <dbReference type="PROSITE-ProRule" id="PRU00335"/>
    </source>
</evidence>
<dbReference type="Proteomes" id="UP001501231">
    <property type="component" value="Unassembled WGS sequence"/>
</dbReference>